<keyword evidence="5" id="KW-0143">Chaperone</keyword>
<dbReference type="PANTHER" id="PTHR12425">
    <property type="entry name" value="SYNEMBRYN"/>
    <property type="match status" value="1"/>
</dbReference>
<evidence type="ECO:0000256" key="3">
    <source>
        <dbReference type="ARBA" id="ARBA00022490"/>
    </source>
</evidence>
<dbReference type="Gene3D" id="1.25.10.10">
    <property type="entry name" value="Leucine-rich Repeat Variant"/>
    <property type="match status" value="1"/>
</dbReference>
<accession>A0AA39F959</accession>
<dbReference type="Pfam" id="PF10165">
    <property type="entry name" value="Ric8"/>
    <property type="match status" value="1"/>
</dbReference>
<dbReference type="InterPro" id="IPR008376">
    <property type="entry name" value="Chaperone_Ric-8_A/B"/>
</dbReference>
<dbReference type="InterPro" id="IPR016024">
    <property type="entry name" value="ARM-type_fold"/>
</dbReference>
<name>A0AA39F959_9HYME</name>
<comment type="similarity">
    <text evidence="2">Belongs to the synembryn family.</text>
</comment>
<evidence type="ECO:0000256" key="1">
    <source>
        <dbReference type="ARBA" id="ARBA00004544"/>
    </source>
</evidence>
<keyword evidence="3" id="KW-0963">Cytoplasm</keyword>
<dbReference type="AlphaFoldDB" id="A0AA39F959"/>
<dbReference type="EMBL" id="JAQQBS010001422">
    <property type="protein sequence ID" value="KAK0165242.1"/>
    <property type="molecule type" value="Genomic_DNA"/>
</dbReference>
<evidence type="ECO:0000313" key="7">
    <source>
        <dbReference type="Proteomes" id="UP001168990"/>
    </source>
</evidence>
<evidence type="ECO:0000313" key="6">
    <source>
        <dbReference type="EMBL" id="KAK0165242.1"/>
    </source>
</evidence>
<dbReference type="GO" id="GO:0005938">
    <property type="term" value="C:cell cortex"/>
    <property type="evidence" value="ECO:0007669"/>
    <property type="project" value="UniProtKB-SubCell"/>
</dbReference>
<dbReference type="GO" id="GO:0005085">
    <property type="term" value="F:guanyl-nucleotide exchange factor activity"/>
    <property type="evidence" value="ECO:0007669"/>
    <property type="project" value="UniProtKB-KW"/>
</dbReference>
<sequence>MDKFINDLQCQDTVQVSKTLEDFSNTHASTMQFSVLNENNARSEIWRLLFEKLSDEKSISIYDKCLVTLRILSRDKTDLDSLITDERLNIVISKANLSSSVTYYSNDVILEALKLICNLIYNSTSVQIQILKTLCLSNLVKRLSTYNASTPYDLKLFDVRILFLVTAFNITSRNLLKYELMIDDHLINILENLFNKKDQNEQEKKESVAVACEVLKTLFNLYTSCDDSTNEYLQKYKKLVDILYNLLIEKNYHGKDELQNHVINLLVIIPSDCYDPITKTITSIDTNTNDEIYNNMDMSAISELLKFLELKLNDQSSLSENLLPVLTALLKICCHDRLVRKYCRQKVLPPLTDVMKRPEEGTNLKAKLCKLLVSPSMELKNLVAEFLFVLCKENVGRMIKYTGYGNAAGMFANKGLLGCKQPQTNYSSDSEESDTEEYTKYKDDINPVTGCYEEPKPNPLEGMTEEQKEYEAMKLVDLVNQLTNDGIVRPCTIDKDGKPKPIDHVLELQESLKHQLQTNHESDSD</sequence>
<evidence type="ECO:0000256" key="5">
    <source>
        <dbReference type="ARBA" id="ARBA00023186"/>
    </source>
</evidence>
<gene>
    <name evidence="6" type="ORF">PV328_003775</name>
</gene>
<dbReference type="GO" id="GO:0007186">
    <property type="term" value="P:G protein-coupled receptor signaling pathway"/>
    <property type="evidence" value="ECO:0007669"/>
    <property type="project" value="TreeGrafter"/>
</dbReference>
<proteinExistence type="inferred from homology"/>
<reference evidence="6" key="1">
    <citation type="journal article" date="2023" name="bioRxiv">
        <title>Scaffold-level genome assemblies of two parasitoid biocontrol wasps reveal the parthenogenesis mechanism and an associated novel virus.</title>
        <authorList>
            <person name="Inwood S."/>
            <person name="Skelly J."/>
            <person name="Guhlin J."/>
            <person name="Harrop T."/>
            <person name="Goldson S."/>
            <person name="Dearden P."/>
        </authorList>
    </citation>
    <scope>NUCLEOTIDE SEQUENCE</scope>
    <source>
        <strain evidence="6">Irish</strain>
        <tissue evidence="6">Whole body</tissue>
    </source>
</reference>
<organism evidence="6 7">
    <name type="scientific">Microctonus aethiopoides</name>
    <dbReference type="NCBI Taxonomy" id="144406"/>
    <lineage>
        <taxon>Eukaryota</taxon>
        <taxon>Metazoa</taxon>
        <taxon>Ecdysozoa</taxon>
        <taxon>Arthropoda</taxon>
        <taxon>Hexapoda</taxon>
        <taxon>Insecta</taxon>
        <taxon>Pterygota</taxon>
        <taxon>Neoptera</taxon>
        <taxon>Endopterygota</taxon>
        <taxon>Hymenoptera</taxon>
        <taxon>Apocrita</taxon>
        <taxon>Ichneumonoidea</taxon>
        <taxon>Braconidae</taxon>
        <taxon>Euphorinae</taxon>
        <taxon>Microctonus</taxon>
    </lineage>
</organism>
<dbReference type="Proteomes" id="UP001168990">
    <property type="component" value="Unassembled WGS sequence"/>
</dbReference>
<evidence type="ECO:0000256" key="4">
    <source>
        <dbReference type="ARBA" id="ARBA00022658"/>
    </source>
</evidence>
<keyword evidence="4" id="KW-0344">Guanine-nucleotide releasing factor</keyword>
<dbReference type="PRINTS" id="PR01802">
    <property type="entry name" value="SYNEMBRYN"/>
</dbReference>
<evidence type="ECO:0000256" key="2">
    <source>
        <dbReference type="ARBA" id="ARBA00009049"/>
    </source>
</evidence>
<protein>
    <recommendedName>
        <fullName evidence="8">Synembryn-A</fullName>
    </recommendedName>
</protein>
<keyword evidence="7" id="KW-1185">Reference proteome</keyword>
<evidence type="ECO:0008006" key="8">
    <source>
        <dbReference type="Google" id="ProtNLM"/>
    </source>
</evidence>
<dbReference type="GO" id="GO:0001965">
    <property type="term" value="F:G-protein alpha-subunit binding"/>
    <property type="evidence" value="ECO:0007669"/>
    <property type="project" value="TreeGrafter"/>
</dbReference>
<comment type="caution">
    <text evidence="6">The sequence shown here is derived from an EMBL/GenBank/DDBJ whole genome shotgun (WGS) entry which is preliminary data.</text>
</comment>
<dbReference type="SUPFAM" id="SSF48371">
    <property type="entry name" value="ARM repeat"/>
    <property type="match status" value="1"/>
</dbReference>
<comment type="subcellular location">
    <subcellularLocation>
        <location evidence="1">Cytoplasm</location>
        <location evidence="1">Cell cortex</location>
    </subcellularLocation>
</comment>
<dbReference type="InterPro" id="IPR011989">
    <property type="entry name" value="ARM-like"/>
</dbReference>
<dbReference type="PANTHER" id="PTHR12425:SF5">
    <property type="entry name" value="SYNEMBRYN"/>
    <property type="match status" value="1"/>
</dbReference>
<dbReference type="InterPro" id="IPR019318">
    <property type="entry name" value="Gua_nucleotide_exch_fac_Ric8"/>
</dbReference>
<reference evidence="6" key="2">
    <citation type="submission" date="2023-03" db="EMBL/GenBank/DDBJ databases">
        <authorList>
            <person name="Inwood S.N."/>
            <person name="Skelly J.G."/>
            <person name="Guhlin J."/>
            <person name="Harrop T.W.R."/>
            <person name="Goldson S.G."/>
            <person name="Dearden P.K."/>
        </authorList>
    </citation>
    <scope>NUCLEOTIDE SEQUENCE</scope>
    <source>
        <strain evidence="6">Irish</strain>
        <tissue evidence="6">Whole body</tissue>
    </source>
</reference>